<comment type="caution">
    <text evidence="2">The sequence shown here is derived from an EMBL/GenBank/DDBJ whole genome shotgun (WGS) entry which is preliminary data.</text>
</comment>
<reference evidence="2 3" key="1">
    <citation type="submission" date="2024-01" db="EMBL/GenBank/DDBJ databases">
        <title>A draft genome for the cacao thread blight pathogen Marasmiellus scandens.</title>
        <authorList>
            <person name="Baruah I.K."/>
            <person name="Leung J."/>
            <person name="Bukari Y."/>
            <person name="Amoako-Attah I."/>
            <person name="Meinhardt L.W."/>
            <person name="Bailey B.A."/>
            <person name="Cohen S.P."/>
        </authorList>
    </citation>
    <scope>NUCLEOTIDE SEQUENCE [LARGE SCALE GENOMIC DNA]</scope>
    <source>
        <strain evidence="2 3">GH-19</strain>
    </source>
</reference>
<name>A0ABR1K637_9AGAR</name>
<evidence type="ECO:0008006" key="4">
    <source>
        <dbReference type="Google" id="ProtNLM"/>
    </source>
</evidence>
<organism evidence="2 3">
    <name type="scientific">Marasmiellus scandens</name>
    <dbReference type="NCBI Taxonomy" id="2682957"/>
    <lineage>
        <taxon>Eukaryota</taxon>
        <taxon>Fungi</taxon>
        <taxon>Dikarya</taxon>
        <taxon>Basidiomycota</taxon>
        <taxon>Agaricomycotina</taxon>
        <taxon>Agaricomycetes</taxon>
        <taxon>Agaricomycetidae</taxon>
        <taxon>Agaricales</taxon>
        <taxon>Marasmiineae</taxon>
        <taxon>Omphalotaceae</taxon>
        <taxon>Marasmiellus</taxon>
    </lineage>
</organism>
<proteinExistence type="predicted"/>
<dbReference type="EMBL" id="JBANRG010000001">
    <property type="protein sequence ID" value="KAK7473008.1"/>
    <property type="molecule type" value="Genomic_DNA"/>
</dbReference>
<feature type="signal peptide" evidence="1">
    <location>
        <begin position="1"/>
        <end position="19"/>
    </location>
</feature>
<dbReference type="Pfam" id="PF00657">
    <property type="entry name" value="Lipase_GDSL"/>
    <property type="match status" value="1"/>
</dbReference>
<protein>
    <recommendedName>
        <fullName evidence="4">Carbohydrate esterase family 16 protein</fullName>
    </recommendedName>
</protein>
<sequence>MRFEVFGLLTAGFGVGASAAVLASQNPVHLAVSPNCGTLSDSPASVNAGLNDLSSYKTIIAFGDSYTSGGTDGSALPPAIMRPPNPSAGGRLSNGKLWIEHLATVAGATLHDYAVNGSIIDALEYPVGSPLRQTQDYLGQVDSYLSNRPKSDPDTTLYVIFMGMGDYENRDELVFKNFSLTTGAIAYSVAELASGSDLSKHFLFVDNYGRGEKTSDGEAYKQSLFDNLKDATTQSGISFAFVDLYPLWSGVLGANPGYEAFGFTSPGACILSEQTSEGACDDPAHAFYWMPEHPSASTHAIMAEYIQEAMIECKI</sequence>
<accession>A0ABR1K637</accession>
<evidence type="ECO:0000313" key="3">
    <source>
        <dbReference type="Proteomes" id="UP001498398"/>
    </source>
</evidence>
<dbReference type="Proteomes" id="UP001498398">
    <property type="component" value="Unassembled WGS sequence"/>
</dbReference>
<evidence type="ECO:0000256" key="1">
    <source>
        <dbReference type="SAM" id="SignalP"/>
    </source>
</evidence>
<dbReference type="InterPro" id="IPR036514">
    <property type="entry name" value="SGNH_hydro_sf"/>
</dbReference>
<dbReference type="SUPFAM" id="SSF52266">
    <property type="entry name" value="SGNH hydrolase"/>
    <property type="match status" value="1"/>
</dbReference>
<keyword evidence="1" id="KW-0732">Signal</keyword>
<dbReference type="InterPro" id="IPR001087">
    <property type="entry name" value="GDSL"/>
</dbReference>
<keyword evidence="3" id="KW-1185">Reference proteome</keyword>
<evidence type="ECO:0000313" key="2">
    <source>
        <dbReference type="EMBL" id="KAK7473008.1"/>
    </source>
</evidence>
<feature type="chain" id="PRO_5047089220" description="Carbohydrate esterase family 16 protein" evidence="1">
    <location>
        <begin position="20"/>
        <end position="315"/>
    </location>
</feature>
<dbReference type="Gene3D" id="3.40.50.1110">
    <property type="entry name" value="SGNH hydrolase"/>
    <property type="match status" value="1"/>
</dbReference>
<gene>
    <name evidence="2" type="ORF">VKT23_001112</name>
</gene>